<proteinExistence type="predicted"/>
<organism evidence="2 3">
    <name type="scientific">Kuraishia capsulata CBS 1993</name>
    <dbReference type="NCBI Taxonomy" id="1382522"/>
    <lineage>
        <taxon>Eukaryota</taxon>
        <taxon>Fungi</taxon>
        <taxon>Dikarya</taxon>
        <taxon>Ascomycota</taxon>
        <taxon>Saccharomycotina</taxon>
        <taxon>Pichiomycetes</taxon>
        <taxon>Pichiales</taxon>
        <taxon>Pichiaceae</taxon>
        <taxon>Kuraishia</taxon>
    </lineage>
</organism>
<evidence type="ECO:0000259" key="1">
    <source>
        <dbReference type="Pfam" id="PF08588"/>
    </source>
</evidence>
<keyword evidence="3" id="KW-1185">Reference proteome</keyword>
<gene>
    <name evidence="2" type="ORF">KUCA_T00004122001</name>
</gene>
<dbReference type="EMBL" id="HG793129">
    <property type="protein sequence ID" value="CDK28141.1"/>
    <property type="molecule type" value="Genomic_DNA"/>
</dbReference>
<dbReference type="GeneID" id="34521519"/>
<dbReference type="InterPro" id="IPR013897">
    <property type="entry name" value="Duc1"/>
</dbReference>
<dbReference type="RefSeq" id="XP_022460131.1">
    <property type="nucleotide sequence ID" value="XM_022600824.1"/>
</dbReference>
<protein>
    <recommendedName>
        <fullName evidence="1">Domain of unknown function at the cortex 1 domain-containing protein</fullName>
    </recommendedName>
</protein>
<reference evidence="2" key="2">
    <citation type="submission" date="2014-02" db="EMBL/GenBank/DDBJ databases">
        <title>Complete DNA sequence of /Kuraishia capsulata/ illustrates novel genomic features among budding yeasts (/Saccharomycotina/).</title>
        <authorList>
            <person name="Morales L."/>
            <person name="Noel B."/>
            <person name="Porcel B."/>
            <person name="Marcet-Houben M."/>
            <person name="Hullo M-F."/>
            <person name="Sacerdot C."/>
            <person name="Tekaia F."/>
            <person name="Leh-Louis V."/>
            <person name="Despons L."/>
            <person name="Khanna V."/>
            <person name="Aury J-M."/>
            <person name="Barbe V."/>
            <person name="Couloux A."/>
            <person name="Labadie K."/>
            <person name="Pelletier E."/>
            <person name="Souciet J-L."/>
            <person name="Boekhout T."/>
            <person name="Gabaldon T."/>
            <person name="Wincker P."/>
            <person name="Dujon B."/>
        </authorList>
    </citation>
    <scope>NUCLEOTIDE SEQUENCE</scope>
    <source>
        <strain evidence="2">CBS 1993</strain>
    </source>
</reference>
<dbReference type="PANTHER" id="PTHR34826:SF2">
    <property type="entry name" value="UPF0590 PROTEIN C409.17C"/>
    <property type="match status" value="1"/>
</dbReference>
<accession>W6MNE3</accession>
<dbReference type="HOGENOM" id="CLU_047849_0_1_1"/>
<dbReference type="Proteomes" id="UP000019384">
    <property type="component" value="Unassembled WGS sequence"/>
</dbReference>
<evidence type="ECO:0000313" key="3">
    <source>
        <dbReference type="Proteomes" id="UP000019384"/>
    </source>
</evidence>
<reference evidence="2" key="1">
    <citation type="submission" date="2013-12" db="EMBL/GenBank/DDBJ databases">
        <authorList>
            <person name="Genoscope - CEA"/>
        </authorList>
    </citation>
    <scope>NUCLEOTIDE SEQUENCE</scope>
    <source>
        <strain evidence="2">CBS 1993</strain>
    </source>
</reference>
<name>W6MNE3_9ASCO</name>
<dbReference type="AlphaFoldDB" id="W6MNE3"/>
<feature type="domain" description="Domain of unknown function at the cortex 1" evidence="1">
    <location>
        <begin position="20"/>
        <end position="258"/>
    </location>
</feature>
<dbReference type="Pfam" id="PF08588">
    <property type="entry name" value="Duc1"/>
    <property type="match status" value="1"/>
</dbReference>
<dbReference type="PANTHER" id="PTHR34826">
    <property type="entry name" value="UPF0590 PROTEIN C409.17C"/>
    <property type="match status" value="1"/>
</dbReference>
<evidence type="ECO:0000313" key="2">
    <source>
        <dbReference type="EMBL" id="CDK28141.1"/>
    </source>
</evidence>
<sequence length="307" mass="34157">MFWGKSESASDQEYVLKVLTAAGYTEGSGFRNVDVNSETPLEFETEWAKVQLIVRIRDFEADDSGESGNSDNLDKAKVSEDSENSNCYFDVHKTSKFSIEIRLLFLKDTPGDLLLFGNDFDTPIRDFLPYGLTSMGLKVLKWVDPSVEGDLYADRPYLYGKALGSFNRICVAESPAEVAGNWDENLSNASTDSLDIPADPVKRQYFFAAKENLEKFQFQKGKVYAFDFTNDYISLGHGKFNLALPGGFELNLASYLQSFVTAQGDNDAAANWTLKLKDPDGKEGAESGVPLLMIKFRLEPKAGDELD</sequence>
<dbReference type="OrthoDB" id="4095898at2759"/>